<feature type="region of interest" description="Disordered" evidence="1">
    <location>
        <begin position="58"/>
        <end position="80"/>
    </location>
</feature>
<protein>
    <submittedName>
        <fullName evidence="2">Uncharacterized protein</fullName>
    </submittedName>
</protein>
<organism evidence="2 3">
    <name type="scientific">Molorchus minor</name>
    <dbReference type="NCBI Taxonomy" id="1323400"/>
    <lineage>
        <taxon>Eukaryota</taxon>
        <taxon>Metazoa</taxon>
        <taxon>Ecdysozoa</taxon>
        <taxon>Arthropoda</taxon>
        <taxon>Hexapoda</taxon>
        <taxon>Insecta</taxon>
        <taxon>Pterygota</taxon>
        <taxon>Neoptera</taxon>
        <taxon>Endopterygota</taxon>
        <taxon>Coleoptera</taxon>
        <taxon>Polyphaga</taxon>
        <taxon>Cucujiformia</taxon>
        <taxon>Chrysomeloidea</taxon>
        <taxon>Cerambycidae</taxon>
        <taxon>Lamiinae</taxon>
        <taxon>Monochamini</taxon>
        <taxon>Molorchus</taxon>
    </lineage>
</organism>
<sequence>MYQHLHNIVICGDMANNNDGYETGKSTFFVVLKSPSPLPVTQRVDTSIPLPKTRHVLFNKPESSSHQKSHSMRSTGSNSSHLEDLQLMENGNMNDKISITFRELHDSYGKPILKDFSLWKCDQRDKTTKTENIITF</sequence>
<accession>A0ABQ9J6V1</accession>
<name>A0ABQ9J6V1_9CUCU</name>
<evidence type="ECO:0000313" key="2">
    <source>
        <dbReference type="EMBL" id="KAJ8973691.1"/>
    </source>
</evidence>
<reference evidence="2" key="1">
    <citation type="journal article" date="2023" name="Insect Mol. Biol.">
        <title>Genome sequencing provides insights into the evolution of gene families encoding plant cell wall-degrading enzymes in longhorned beetles.</title>
        <authorList>
            <person name="Shin N.R."/>
            <person name="Okamura Y."/>
            <person name="Kirsch R."/>
            <person name="Pauchet Y."/>
        </authorList>
    </citation>
    <scope>NUCLEOTIDE SEQUENCE</scope>
    <source>
        <strain evidence="2">MMC_N1</strain>
    </source>
</reference>
<dbReference type="EMBL" id="JAPWTJ010001132">
    <property type="protein sequence ID" value="KAJ8973691.1"/>
    <property type="molecule type" value="Genomic_DNA"/>
</dbReference>
<evidence type="ECO:0000256" key="1">
    <source>
        <dbReference type="SAM" id="MobiDB-lite"/>
    </source>
</evidence>
<comment type="caution">
    <text evidence="2">The sequence shown here is derived from an EMBL/GenBank/DDBJ whole genome shotgun (WGS) entry which is preliminary data.</text>
</comment>
<evidence type="ECO:0000313" key="3">
    <source>
        <dbReference type="Proteomes" id="UP001162164"/>
    </source>
</evidence>
<gene>
    <name evidence="2" type="ORF">NQ317_013396</name>
</gene>
<keyword evidence="3" id="KW-1185">Reference proteome</keyword>
<proteinExistence type="predicted"/>
<dbReference type="Proteomes" id="UP001162164">
    <property type="component" value="Unassembled WGS sequence"/>
</dbReference>